<keyword evidence="1" id="KW-0812">Transmembrane</keyword>
<dbReference type="AlphaFoldDB" id="A0A0U1RFB0"/>
<proteinExistence type="predicted"/>
<organism evidence="2 3">
    <name type="scientific">Salmonella schwarzengrund (strain CVM19633)</name>
    <dbReference type="NCBI Taxonomy" id="439843"/>
    <lineage>
        <taxon>Bacteria</taxon>
        <taxon>Pseudomonadati</taxon>
        <taxon>Pseudomonadota</taxon>
        <taxon>Gammaproteobacteria</taxon>
        <taxon>Enterobacterales</taxon>
        <taxon>Enterobacteriaceae</taxon>
        <taxon>Salmonella</taxon>
    </lineage>
</organism>
<dbReference type="EMBL" id="CP001125">
    <property type="protein sequence ID" value="ACF88539.1"/>
    <property type="molecule type" value="Genomic_DNA"/>
</dbReference>
<evidence type="ECO:0000313" key="3">
    <source>
        <dbReference type="Proteomes" id="UP000001865"/>
    </source>
</evidence>
<dbReference type="KEGG" id="sew:SeSA_B0073"/>
<geneLocation type="plasmid" evidence="2 3">
    <name>pCVM19633_110</name>
</geneLocation>
<dbReference type="HOGENOM" id="CLU_3257652_0_0_6"/>
<gene>
    <name evidence="2" type="ordered locus">SeSA_B0073</name>
</gene>
<keyword evidence="2" id="KW-0614">Plasmid</keyword>
<accession>A0A0U1RFB0</accession>
<evidence type="ECO:0000256" key="1">
    <source>
        <dbReference type="SAM" id="Phobius"/>
    </source>
</evidence>
<keyword evidence="1" id="KW-1133">Transmembrane helix</keyword>
<feature type="transmembrane region" description="Helical" evidence="1">
    <location>
        <begin position="6"/>
        <end position="33"/>
    </location>
</feature>
<keyword evidence="1" id="KW-0472">Membrane</keyword>
<protein>
    <submittedName>
        <fullName evidence="2">Uncharacterized protein</fullName>
    </submittedName>
</protein>
<reference evidence="2 3" key="1">
    <citation type="journal article" date="2011" name="J. Bacteriol.">
        <title>Comparative genomics of 28 Salmonella enterica isolates: evidence for CRISPR-mediated adaptive sublineage evolution.</title>
        <authorList>
            <person name="Fricke W.F."/>
            <person name="Mammel M.K."/>
            <person name="McDermott P.F."/>
            <person name="Tartera C."/>
            <person name="White D.G."/>
            <person name="Leclerc J.E."/>
            <person name="Ravel J."/>
            <person name="Cebula T.A."/>
        </authorList>
    </citation>
    <scope>NUCLEOTIDE SEQUENCE [LARGE SCALE GENOMIC DNA]</scope>
    <source>
        <strain evidence="2 3">CVM19633</strain>
        <plasmid evidence="2 3">pCVM19633_110</plasmid>
    </source>
</reference>
<name>A0A0U1RFB0_SALSV</name>
<sequence length="42" mass="4423">MREPSGIIFGAGPVGFRLLGVLAIRFVLLSIAVKKAAANGRR</sequence>
<evidence type="ECO:0000313" key="2">
    <source>
        <dbReference type="EMBL" id="ACF88539.1"/>
    </source>
</evidence>
<dbReference type="Proteomes" id="UP000001865">
    <property type="component" value="Plasmid pCVM19633_110"/>
</dbReference>